<dbReference type="EC" id="3.4.21.89" evidence="3 6"/>
<proteinExistence type="inferred from homology"/>
<feature type="active site" evidence="5">
    <location>
        <position position="58"/>
    </location>
</feature>
<comment type="subcellular location">
    <subcellularLocation>
        <location evidence="6">Membrane</location>
        <topology evidence="6">Single-pass type II membrane protein</topology>
    </subcellularLocation>
</comment>
<dbReference type="GO" id="GO:0009003">
    <property type="term" value="F:signal peptidase activity"/>
    <property type="evidence" value="ECO:0007669"/>
    <property type="project" value="UniProtKB-EC"/>
</dbReference>
<feature type="active site" evidence="5">
    <location>
        <position position="99"/>
    </location>
</feature>
<dbReference type="EMBL" id="LGGO01000049">
    <property type="protein sequence ID" value="KUK77264.1"/>
    <property type="molecule type" value="Genomic_DNA"/>
</dbReference>
<dbReference type="InterPro" id="IPR036286">
    <property type="entry name" value="LexA/Signal_pep-like_sf"/>
</dbReference>
<evidence type="ECO:0000313" key="8">
    <source>
        <dbReference type="EMBL" id="KUK77264.1"/>
    </source>
</evidence>
<dbReference type="PROSITE" id="PS00761">
    <property type="entry name" value="SPASE_I_3"/>
    <property type="match status" value="1"/>
</dbReference>
<protein>
    <recommendedName>
        <fullName evidence="3 6">Signal peptidase I</fullName>
        <ecNumber evidence="3 6">3.4.21.89</ecNumber>
    </recommendedName>
</protein>
<dbReference type="GO" id="GO:0006465">
    <property type="term" value="P:signal peptide processing"/>
    <property type="evidence" value="ECO:0007669"/>
    <property type="project" value="InterPro"/>
</dbReference>
<evidence type="ECO:0000256" key="4">
    <source>
        <dbReference type="ARBA" id="ARBA00022801"/>
    </source>
</evidence>
<evidence type="ECO:0000256" key="6">
    <source>
        <dbReference type="RuleBase" id="RU362042"/>
    </source>
</evidence>
<dbReference type="PANTHER" id="PTHR43390:SF1">
    <property type="entry name" value="CHLOROPLAST PROCESSING PEPTIDASE"/>
    <property type="match status" value="1"/>
</dbReference>
<evidence type="ECO:0000259" key="7">
    <source>
        <dbReference type="Pfam" id="PF10502"/>
    </source>
</evidence>
<evidence type="ECO:0000313" key="9">
    <source>
        <dbReference type="Proteomes" id="UP000053904"/>
    </source>
</evidence>
<dbReference type="AlphaFoldDB" id="A0A101HIE0"/>
<sequence length="203" mass="22895">MYEIEKEEPKTGTEKAVSILGSIGTFIYSFVETVVIALVIAVVLYLFIMTPHEVLGNSMHPTYKNGEYLMANKLTYRFGEPRRGDVIIFQYSETQDFIKRIIGIPGDSIMIKDGKVYVNGTQLDESTYLEDTVYTSGGDYLAEGESVTIGENKYFVLGDNRPHSSDSRTFGPISESQIKGKAWIVYLPISEFRIVTHEEYNSL</sequence>
<dbReference type="GO" id="GO:0004252">
    <property type="term" value="F:serine-type endopeptidase activity"/>
    <property type="evidence" value="ECO:0007669"/>
    <property type="project" value="InterPro"/>
</dbReference>
<name>A0A101HIE0_9BACT</name>
<dbReference type="SUPFAM" id="SSF51306">
    <property type="entry name" value="LexA/Signal peptidase"/>
    <property type="match status" value="1"/>
</dbReference>
<dbReference type="InterPro" id="IPR000223">
    <property type="entry name" value="Pept_S26A_signal_pept_1"/>
</dbReference>
<evidence type="ECO:0000256" key="3">
    <source>
        <dbReference type="ARBA" id="ARBA00013208"/>
    </source>
</evidence>
<evidence type="ECO:0000256" key="1">
    <source>
        <dbReference type="ARBA" id="ARBA00000677"/>
    </source>
</evidence>
<evidence type="ECO:0000256" key="2">
    <source>
        <dbReference type="ARBA" id="ARBA00009370"/>
    </source>
</evidence>
<keyword evidence="6" id="KW-0812">Transmembrane</keyword>
<organism evidence="8 9">
    <name type="scientific">candidate division WS6 bacterium 34_10</name>
    <dbReference type="NCBI Taxonomy" id="1641389"/>
    <lineage>
        <taxon>Bacteria</taxon>
        <taxon>Candidatus Dojkabacteria</taxon>
    </lineage>
</organism>
<dbReference type="CDD" id="cd06530">
    <property type="entry name" value="S26_SPase_I"/>
    <property type="match status" value="1"/>
</dbReference>
<dbReference type="NCBIfam" id="TIGR02227">
    <property type="entry name" value="sigpep_I_bact"/>
    <property type="match status" value="1"/>
</dbReference>
<accession>A0A101HIE0</accession>
<reference evidence="9" key="1">
    <citation type="journal article" date="2015" name="MBio">
        <title>Genome-Resolved Metagenomic Analysis Reveals Roles for Candidate Phyla and Other Microbial Community Members in Biogeochemical Transformations in Oil Reservoirs.</title>
        <authorList>
            <person name="Hu P."/>
            <person name="Tom L."/>
            <person name="Singh A."/>
            <person name="Thomas B.C."/>
            <person name="Baker B.J."/>
            <person name="Piceno Y.M."/>
            <person name="Andersen G.L."/>
            <person name="Banfield J.F."/>
        </authorList>
    </citation>
    <scope>NUCLEOTIDE SEQUENCE [LARGE SCALE GENOMIC DNA]</scope>
</reference>
<keyword evidence="4 6" id="KW-0378">Hydrolase</keyword>
<comment type="similarity">
    <text evidence="2 6">Belongs to the peptidase S26 family.</text>
</comment>
<dbReference type="InterPro" id="IPR019533">
    <property type="entry name" value="Peptidase_S26"/>
</dbReference>
<feature type="domain" description="Peptidase S26" evidence="7">
    <location>
        <begin position="29"/>
        <end position="186"/>
    </location>
</feature>
<dbReference type="InterPro" id="IPR019757">
    <property type="entry name" value="Pept_S26A_signal_pept_1_Lys-AS"/>
</dbReference>
<dbReference type="PRINTS" id="PR00727">
    <property type="entry name" value="LEADERPTASE"/>
</dbReference>
<feature type="transmembrane region" description="Helical" evidence="6">
    <location>
        <begin position="26"/>
        <end position="48"/>
    </location>
</feature>
<dbReference type="Pfam" id="PF10502">
    <property type="entry name" value="Peptidase_S26"/>
    <property type="match status" value="1"/>
</dbReference>
<keyword evidence="6" id="KW-0472">Membrane</keyword>
<dbReference type="PATRIC" id="fig|1641389.3.peg.521"/>
<gene>
    <name evidence="8" type="ORF">XD93_0442</name>
</gene>
<keyword evidence="6" id="KW-1133">Transmembrane helix</keyword>
<dbReference type="PROSITE" id="PS00760">
    <property type="entry name" value="SPASE_I_2"/>
    <property type="match status" value="1"/>
</dbReference>
<dbReference type="Gene3D" id="2.10.109.10">
    <property type="entry name" value="Umud Fragment, subunit A"/>
    <property type="match status" value="1"/>
</dbReference>
<comment type="caution">
    <text evidence="8">The sequence shown here is derived from an EMBL/GenBank/DDBJ whole genome shotgun (WGS) entry which is preliminary data.</text>
</comment>
<dbReference type="PANTHER" id="PTHR43390">
    <property type="entry name" value="SIGNAL PEPTIDASE I"/>
    <property type="match status" value="1"/>
</dbReference>
<dbReference type="InterPro" id="IPR019758">
    <property type="entry name" value="Pept_S26A_signal_pept_1_CS"/>
</dbReference>
<comment type="catalytic activity">
    <reaction evidence="1 6">
        <text>Cleavage of hydrophobic, N-terminal signal or leader sequences from secreted and periplasmic proteins.</text>
        <dbReference type="EC" id="3.4.21.89"/>
    </reaction>
</comment>
<dbReference type="Proteomes" id="UP000053904">
    <property type="component" value="Unassembled WGS sequence"/>
</dbReference>
<evidence type="ECO:0000256" key="5">
    <source>
        <dbReference type="PIRSR" id="PIRSR600223-1"/>
    </source>
</evidence>
<dbReference type="GO" id="GO:0016020">
    <property type="term" value="C:membrane"/>
    <property type="evidence" value="ECO:0007669"/>
    <property type="project" value="UniProtKB-SubCell"/>
</dbReference>
<keyword evidence="6" id="KW-0645">Protease</keyword>